<dbReference type="PANTHER" id="PTHR22946:SF8">
    <property type="entry name" value="ACETYL XYLAN ESTERASE DOMAIN-CONTAINING PROTEIN"/>
    <property type="match status" value="1"/>
</dbReference>
<protein>
    <recommendedName>
        <fullName evidence="3">Acetyl xylan esterase domain-containing protein</fullName>
    </recommendedName>
</protein>
<sequence>MDGFRAAVNGYFDVEDQLTRYLQQRAAEGFTAEREAKRAIDSWREFEARRERVREGFLSGIGGLPDRPDDLVVETTGVLTRDGYTIELLTFESHPDFHVTANCYVPEGDGPHPGVLFLCGHIDAAKADPLNQRACIELARNGFVVLAVDPVCQGERTQYRDAETDDPLVGSAGGAFAHCYAGQQCFYAGANLARYMIHDARCALDYLERRPDVDDDCIGVTGTSGGGVQTAYLALVDDRIDAAAPCCSITEREEWLRTGKRIDAEQLIHGAIPLGINYDDFVTAMAPRPVCIGAAASDEYFPIEGVYETVERAQRVYDLYDAQERVDLVVADETHCSVYELGDGIFEWFCDTLGDTEYVPHDELSIVDAADLQCTPEGSVGAAYPDERTINDLLHEYVAEQYPSAGTSPAVDDREVDAARLRQTLVERLDLDRKAPDPYPRYVRESEAAGLNVEHVWFKIEREPDIVCTGVLVTDRDVSARSPAVVCSERGTEALPERSDDIASLAAEYGTVFVFDPRGVGAVRNRSIPIPTWVDDYYGIYGTEFKLAYDALLLGESLFGMRVYDVLRAVEFLVEETGCGEVSLVGEEVGAYHALYAAAVDERVGTVDLRGLGPSFHDMATSREYSYDPRLTVFDVIRDCDVPHLLAALDDRNLQVERSAER</sequence>
<keyword evidence="2" id="KW-1185">Reference proteome</keyword>
<dbReference type="InterPro" id="IPR050261">
    <property type="entry name" value="FrsA_esterase"/>
</dbReference>
<dbReference type="STRING" id="1227456.C450_02299"/>
<proteinExistence type="predicted"/>
<accession>M0NFW4</accession>
<dbReference type="PATRIC" id="fig|1227456.3.peg.481"/>
<evidence type="ECO:0000313" key="1">
    <source>
        <dbReference type="EMBL" id="EMA55560.1"/>
    </source>
</evidence>
<dbReference type="RefSeq" id="WP_005039491.1">
    <property type="nucleotide sequence ID" value="NZ_AOME01000013.1"/>
</dbReference>
<evidence type="ECO:0008006" key="3">
    <source>
        <dbReference type="Google" id="ProtNLM"/>
    </source>
</evidence>
<name>M0NFW4_9EURY</name>
<dbReference type="InterPro" id="IPR029058">
    <property type="entry name" value="AB_hydrolase_fold"/>
</dbReference>
<evidence type="ECO:0000313" key="2">
    <source>
        <dbReference type="Proteomes" id="UP000011625"/>
    </source>
</evidence>
<organism evidence="1 2">
    <name type="scientific">Halococcus salifodinae DSM 8989</name>
    <dbReference type="NCBI Taxonomy" id="1227456"/>
    <lineage>
        <taxon>Archaea</taxon>
        <taxon>Methanobacteriati</taxon>
        <taxon>Methanobacteriota</taxon>
        <taxon>Stenosarchaea group</taxon>
        <taxon>Halobacteria</taxon>
        <taxon>Halobacteriales</taxon>
        <taxon>Halococcaceae</taxon>
        <taxon>Halococcus</taxon>
    </lineage>
</organism>
<comment type="caution">
    <text evidence="1">The sequence shown here is derived from an EMBL/GenBank/DDBJ whole genome shotgun (WGS) entry which is preliminary data.</text>
</comment>
<reference evidence="1 2" key="1">
    <citation type="journal article" date="2014" name="PLoS Genet.">
        <title>Phylogenetically driven sequencing of extremely halophilic archaea reveals strategies for static and dynamic osmo-response.</title>
        <authorList>
            <person name="Becker E.A."/>
            <person name="Seitzer P.M."/>
            <person name="Tritt A."/>
            <person name="Larsen D."/>
            <person name="Krusor M."/>
            <person name="Yao A.I."/>
            <person name="Wu D."/>
            <person name="Madern D."/>
            <person name="Eisen J.A."/>
            <person name="Darling A.E."/>
            <person name="Facciotti M.T."/>
        </authorList>
    </citation>
    <scope>NUCLEOTIDE SEQUENCE [LARGE SCALE GENOMIC DNA]</scope>
    <source>
        <strain evidence="1 2">DSM 8989</strain>
    </source>
</reference>
<gene>
    <name evidence="1" type="ORF">C450_02299</name>
</gene>
<dbReference type="Proteomes" id="UP000011625">
    <property type="component" value="Unassembled WGS sequence"/>
</dbReference>
<dbReference type="AlphaFoldDB" id="M0NFW4"/>
<dbReference type="OrthoDB" id="290192at2157"/>
<dbReference type="EMBL" id="AOME01000013">
    <property type="protein sequence ID" value="EMA55560.1"/>
    <property type="molecule type" value="Genomic_DNA"/>
</dbReference>
<dbReference type="Gene3D" id="3.40.50.1820">
    <property type="entry name" value="alpha/beta hydrolase"/>
    <property type="match status" value="2"/>
</dbReference>
<dbReference type="SUPFAM" id="SSF53474">
    <property type="entry name" value="alpha/beta-Hydrolases"/>
    <property type="match status" value="2"/>
</dbReference>
<dbReference type="PANTHER" id="PTHR22946">
    <property type="entry name" value="DIENELACTONE HYDROLASE DOMAIN-CONTAINING PROTEIN-RELATED"/>
    <property type="match status" value="1"/>
</dbReference>